<feature type="binding site" evidence="17">
    <location>
        <begin position="129"/>
        <end position="130"/>
    </location>
    <ligand>
        <name>NAD(+)</name>
        <dbReference type="ChEBI" id="CHEBI:57540"/>
    </ligand>
</feature>
<dbReference type="GO" id="GO:0009073">
    <property type="term" value="P:aromatic amino acid family biosynthetic process"/>
    <property type="evidence" value="ECO:0007669"/>
    <property type="project" value="UniProtKB-KW"/>
</dbReference>
<feature type="binding site" evidence="17">
    <location>
        <position position="263"/>
    </location>
    <ligand>
        <name>Zn(2+)</name>
        <dbReference type="ChEBI" id="CHEBI:29105"/>
    </ligand>
</feature>
<dbReference type="RefSeq" id="WP_116554070.1">
    <property type="nucleotide sequence ID" value="NZ_QCZG01000009.1"/>
</dbReference>
<sequence length="362" mass="40098">MENMRIRTESKEYPLYIGRGIRHQFHNLVDSLQKKISSFLIISDESVASLYLDDITATMDKDNVFTHTIPSGEEAKSMEHFFNCQTKALESGLDRHSCIVALGGGVVGDLAGFVAATYMRGISFIQVPTTLLAHDSSVGGKVAINHPLGKNMIGAFYQPDAVIYDVETLHSLNDTEWRSGFAEVIKHGLIWDKSLYHDISTSIHSLAELKKSDLISILKRAIAVKAEIVAQDETEKGVRSYLNFGHTLGHAIEAELGYGKMSHGEAVAIGMVFAMKLSEQYYGNQLHVDQFTNWLASLGFSTHIPSGLSAEKLLETMKKDKKAQFGQIHMVLLKQIGEVESVPIDEETLYAFLKEETKGGKM</sequence>
<evidence type="ECO:0000313" key="21">
    <source>
        <dbReference type="Proteomes" id="UP000245998"/>
    </source>
</evidence>
<dbReference type="HAMAP" id="MF_00110">
    <property type="entry name" value="DHQ_synthase"/>
    <property type="match status" value="1"/>
</dbReference>
<dbReference type="EC" id="4.2.3.4" evidence="6 17"/>
<feature type="domain" description="3-dehydroquinate synthase C-terminal" evidence="19">
    <location>
        <begin position="180"/>
        <end position="323"/>
    </location>
</feature>
<dbReference type="AlphaFoldDB" id="A0A2U1K4L3"/>
<dbReference type="Pfam" id="PF01761">
    <property type="entry name" value="DHQ_synthase"/>
    <property type="match status" value="1"/>
</dbReference>
<feature type="binding site" evidence="17">
    <location>
        <position position="246"/>
    </location>
    <ligand>
        <name>Zn(2+)</name>
        <dbReference type="ChEBI" id="CHEBI:29105"/>
    </ligand>
</feature>
<reference evidence="20 21" key="1">
    <citation type="submission" date="2018-04" db="EMBL/GenBank/DDBJ databases">
        <title>Camelliibacillus theae gen. nov., sp. nov., isolated from Pu'er tea.</title>
        <authorList>
            <person name="Niu L."/>
        </authorList>
    </citation>
    <scope>NUCLEOTIDE SEQUENCE [LARGE SCALE GENOMIC DNA]</scope>
    <source>
        <strain evidence="20 21">T8</strain>
    </source>
</reference>
<evidence type="ECO:0000256" key="16">
    <source>
        <dbReference type="ARBA" id="ARBA00023285"/>
    </source>
</evidence>
<dbReference type="EMBL" id="QCZG01000009">
    <property type="protein sequence ID" value="PWA12436.1"/>
    <property type="molecule type" value="Genomic_DNA"/>
</dbReference>
<dbReference type="GO" id="GO:0046872">
    <property type="term" value="F:metal ion binding"/>
    <property type="evidence" value="ECO:0007669"/>
    <property type="project" value="UniProtKB-KW"/>
</dbReference>
<feature type="binding site" evidence="17">
    <location>
        <begin position="71"/>
        <end position="76"/>
    </location>
    <ligand>
        <name>NAD(+)</name>
        <dbReference type="ChEBI" id="CHEBI:57540"/>
    </ligand>
</feature>
<evidence type="ECO:0000256" key="4">
    <source>
        <dbReference type="ARBA" id="ARBA00004661"/>
    </source>
</evidence>
<dbReference type="Pfam" id="PF24621">
    <property type="entry name" value="DHQS_C"/>
    <property type="match status" value="1"/>
</dbReference>
<evidence type="ECO:0000256" key="15">
    <source>
        <dbReference type="ARBA" id="ARBA00023239"/>
    </source>
</evidence>
<evidence type="ECO:0000256" key="11">
    <source>
        <dbReference type="ARBA" id="ARBA00022741"/>
    </source>
</evidence>
<keyword evidence="16 17" id="KW-0170">Cobalt</keyword>
<comment type="similarity">
    <text evidence="5 17">Belongs to the sugar phosphate cyclases superfamily. Dehydroquinate synthase family.</text>
</comment>
<evidence type="ECO:0000256" key="7">
    <source>
        <dbReference type="ARBA" id="ARBA00017684"/>
    </source>
</evidence>
<dbReference type="GO" id="GO:0009423">
    <property type="term" value="P:chorismate biosynthetic process"/>
    <property type="evidence" value="ECO:0007669"/>
    <property type="project" value="UniProtKB-UniRule"/>
</dbReference>
<evidence type="ECO:0000256" key="10">
    <source>
        <dbReference type="ARBA" id="ARBA00022723"/>
    </source>
</evidence>
<dbReference type="OrthoDB" id="9806583at2"/>
<dbReference type="Proteomes" id="UP000245998">
    <property type="component" value="Unassembled WGS sequence"/>
</dbReference>
<evidence type="ECO:0000256" key="17">
    <source>
        <dbReference type="HAMAP-Rule" id="MF_00110"/>
    </source>
</evidence>
<protein>
    <recommendedName>
        <fullName evidence="7 17">3-dehydroquinate synthase</fullName>
        <shortName evidence="17">DHQS</shortName>
        <ecNumber evidence="6 17">4.2.3.4</ecNumber>
    </recommendedName>
</protein>
<evidence type="ECO:0000256" key="8">
    <source>
        <dbReference type="ARBA" id="ARBA00022490"/>
    </source>
</evidence>
<dbReference type="GO" id="GO:0008652">
    <property type="term" value="P:amino acid biosynthetic process"/>
    <property type="evidence" value="ECO:0007669"/>
    <property type="project" value="UniProtKB-KW"/>
</dbReference>
<keyword evidence="12 17" id="KW-0862">Zinc</keyword>
<comment type="pathway">
    <text evidence="4 17">Metabolic intermediate biosynthesis; chorismate biosynthesis; chorismate from D-erythrose 4-phosphate and phosphoenolpyruvate: step 2/7.</text>
</comment>
<dbReference type="InterPro" id="IPR030960">
    <property type="entry name" value="DHQS/DOIS_N"/>
</dbReference>
<organism evidence="20 21">
    <name type="scientific">Pueribacillus theae</name>
    <dbReference type="NCBI Taxonomy" id="2171751"/>
    <lineage>
        <taxon>Bacteria</taxon>
        <taxon>Bacillati</taxon>
        <taxon>Bacillota</taxon>
        <taxon>Bacilli</taxon>
        <taxon>Bacillales</taxon>
        <taxon>Bacillaceae</taxon>
        <taxon>Pueribacillus</taxon>
    </lineage>
</organism>
<dbReference type="InterPro" id="IPR056179">
    <property type="entry name" value="DHQS_C"/>
</dbReference>
<comment type="cofactor">
    <cofactor evidence="17">
        <name>Co(2+)</name>
        <dbReference type="ChEBI" id="CHEBI:48828"/>
    </cofactor>
    <cofactor evidence="17">
        <name>Zn(2+)</name>
        <dbReference type="ChEBI" id="CHEBI:29105"/>
    </cofactor>
    <text evidence="17">Binds 1 divalent metal cation per subunit. Can use either Co(2+) or Zn(2+).</text>
</comment>
<evidence type="ECO:0000256" key="3">
    <source>
        <dbReference type="ARBA" id="ARBA00004496"/>
    </source>
</evidence>
<evidence type="ECO:0000256" key="12">
    <source>
        <dbReference type="ARBA" id="ARBA00022833"/>
    </source>
</evidence>
<keyword evidence="11 17" id="KW-0547">Nucleotide-binding</keyword>
<dbReference type="GO" id="GO:0005737">
    <property type="term" value="C:cytoplasm"/>
    <property type="evidence" value="ECO:0007669"/>
    <property type="project" value="UniProtKB-SubCell"/>
</dbReference>
<dbReference type="PANTHER" id="PTHR43622">
    <property type="entry name" value="3-DEHYDROQUINATE SYNTHASE"/>
    <property type="match status" value="1"/>
</dbReference>
<keyword evidence="14 17" id="KW-0057">Aromatic amino acid biosynthesis</keyword>
<feature type="binding site" evidence="17">
    <location>
        <begin position="105"/>
        <end position="109"/>
    </location>
    <ligand>
        <name>NAD(+)</name>
        <dbReference type="ChEBI" id="CHEBI:57540"/>
    </ligand>
</feature>
<feature type="binding site" evidence="17">
    <location>
        <position position="183"/>
    </location>
    <ligand>
        <name>Zn(2+)</name>
        <dbReference type="ChEBI" id="CHEBI:29105"/>
    </ligand>
</feature>
<evidence type="ECO:0000256" key="6">
    <source>
        <dbReference type="ARBA" id="ARBA00013031"/>
    </source>
</evidence>
<dbReference type="SUPFAM" id="SSF56796">
    <property type="entry name" value="Dehydroquinate synthase-like"/>
    <property type="match status" value="1"/>
</dbReference>
<gene>
    <name evidence="17" type="primary">aroB</name>
    <name evidence="20" type="ORF">DCC39_06095</name>
</gene>
<keyword evidence="13 17" id="KW-0520">NAD</keyword>
<keyword evidence="15 17" id="KW-0456">Lyase</keyword>
<dbReference type="InterPro" id="IPR030963">
    <property type="entry name" value="DHQ_synth_fam"/>
</dbReference>
<dbReference type="NCBIfam" id="TIGR01357">
    <property type="entry name" value="aroB"/>
    <property type="match status" value="1"/>
</dbReference>
<evidence type="ECO:0000256" key="14">
    <source>
        <dbReference type="ARBA" id="ARBA00023141"/>
    </source>
</evidence>
<keyword evidence="21" id="KW-1185">Reference proteome</keyword>
<dbReference type="GO" id="GO:0003856">
    <property type="term" value="F:3-dehydroquinate synthase activity"/>
    <property type="evidence" value="ECO:0007669"/>
    <property type="project" value="UniProtKB-UniRule"/>
</dbReference>
<accession>A0A2U1K4L3</accession>
<evidence type="ECO:0000256" key="13">
    <source>
        <dbReference type="ARBA" id="ARBA00023027"/>
    </source>
</evidence>
<feature type="domain" description="3-dehydroquinate synthase N-terminal" evidence="18">
    <location>
        <begin position="68"/>
        <end position="178"/>
    </location>
</feature>
<dbReference type="PANTHER" id="PTHR43622:SF7">
    <property type="entry name" value="3-DEHYDROQUINATE SYNTHASE, CHLOROPLASTIC"/>
    <property type="match status" value="1"/>
</dbReference>
<comment type="catalytic activity">
    <reaction evidence="1 17">
        <text>7-phospho-2-dehydro-3-deoxy-D-arabino-heptonate = 3-dehydroquinate + phosphate</text>
        <dbReference type="Rhea" id="RHEA:21968"/>
        <dbReference type="ChEBI" id="CHEBI:32364"/>
        <dbReference type="ChEBI" id="CHEBI:43474"/>
        <dbReference type="ChEBI" id="CHEBI:58394"/>
        <dbReference type="EC" id="4.2.3.4"/>
    </reaction>
</comment>
<evidence type="ECO:0000256" key="9">
    <source>
        <dbReference type="ARBA" id="ARBA00022605"/>
    </source>
</evidence>
<evidence type="ECO:0000259" key="19">
    <source>
        <dbReference type="Pfam" id="PF24621"/>
    </source>
</evidence>
<evidence type="ECO:0000256" key="1">
    <source>
        <dbReference type="ARBA" id="ARBA00001393"/>
    </source>
</evidence>
<comment type="function">
    <text evidence="17">Catalyzes the conversion of 3-deoxy-D-arabino-heptulosonate 7-phosphate (DAHP) to dehydroquinate (DHQ).</text>
</comment>
<feature type="binding site" evidence="17">
    <location>
        <position position="150"/>
    </location>
    <ligand>
        <name>NAD(+)</name>
        <dbReference type="ChEBI" id="CHEBI:57540"/>
    </ligand>
</feature>
<dbReference type="CDD" id="cd08195">
    <property type="entry name" value="DHQS"/>
    <property type="match status" value="1"/>
</dbReference>
<dbReference type="PIRSF" id="PIRSF001455">
    <property type="entry name" value="DHQ_synth"/>
    <property type="match status" value="1"/>
</dbReference>
<name>A0A2U1K4L3_9BACI</name>
<feature type="binding site" evidence="17">
    <location>
        <position position="141"/>
    </location>
    <ligand>
        <name>NAD(+)</name>
        <dbReference type="ChEBI" id="CHEBI:57540"/>
    </ligand>
</feature>
<evidence type="ECO:0000256" key="5">
    <source>
        <dbReference type="ARBA" id="ARBA00005412"/>
    </source>
</evidence>
<dbReference type="GO" id="GO:0000166">
    <property type="term" value="F:nucleotide binding"/>
    <property type="evidence" value="ECO:0007669"/>
    <property type="project" value="UniProtKB-KW"/>
</dbReference>
<dbReference type="FunFam" id="3.40.50.1970:FF:000001">
    <property type="entry name" value="3-dehydroquinate synthase"/>
    <property type="match status" value="1"/>
</dbReference>
<dbReference type="Gene3D" id="3.40.50.1970">
    <property type="match status" value="1"/>
</dbReference>
<keyword evidence="8 17" id="KW-0963">Cytoplasm</keyword>
<comment type="cofactor">
    <cofactor evidence="2 17">
        <name>NAD(+)</name>
        <dbReference type="ChEBI" id="CHEBI:57540"/>
    </cofactor>
</comment>
<comment type="caution">
    <text evidence="20">The sequence shown here is derived from an EMBL/GenBank/DDBJ whole genome shotgun (WGS) entry which is preliminary data.</text>
</comment>
<dbReference type="UniPathway" id="UPA00053">
    <property type="reaction ID" value="UER00085"/>
</dbReference>
<comment type="subcellular location">
    <subcellularLocation>
        <location evidence="3 17">Cytoplasm</location>
    </subcellularLocation>
</comment>
<comment type="caution">
    <text evidence="17">Lacks conserved residue(s) required for the propagation of feature annotation.</text>
</comment>
<proteinExistence type="inferred from homology"/>
<dbReference type="Gene3D" id="1.20.1090.10">
    <property type="entry name" value="Dehydroquinate synthase-like - alpha domain"/>
    <property type="match status" value="1"/>
</dbReference>
<evidence type="ECO:0000313" key="20">
    <source>
        <dbReference type="EMBL" id="PWA12436.1"/>
    </source>
</evidence>
<evidence type="ECO:0000256" key="2">
    <source>
        <dbReference type="ARBA" id="ARBA00001911"/>
    </source>
</evidence>
<dbReference type="InterPro" id="IPR050071">
    <property type="entry name" value="Dehydroquinate_synthase"/>
</dbReference>
<keyword evidence="10 17" id="KW-0479">Metal-binding</keyword>
<dbReference type="InterPro" id="IPR016037">
    <property type="entry name" value="DHQ_synth_AroB"/>
</dbReference>
<evidence type="ECO:0000259" key="18">
    <source>
        <dbReference type="Pfam" id="PF01761"/>
    </source>
</evidence>
<keyword evidence="9 17" id="KW-0028">Amino-acid biosynthesis</keyword>